<evidence type="ECO:0000256" key="1">
    <source>
        <dbReference type="SAM" id="Phobius"/>
    </source>
</evidence>
<name>A0A929FBQ5_LEPEC</name>
<proteinExistence type="predicted"/>
<dbReference type="Proteomes" id="UP000615026">
    <property type="component" value="Unassembled WGS sequence"/>
</dbReference>
<protein>
    <submittedName>
        <fullName evidence="2">Uncharacterized protein</fullName>
    </submittedName>
</protein>
<dbReference type="AlphaFoldDB" id="A0A929FBQ5"/>
<keyword evidence="1" id="KW-0812">Transmembrane</keyword>
<feature type="transmembrane region" description="Helical" evidence="1">
    <location>
        <begin position="40"/>
        <end position="59"/>
    </location>
</feature>
<dbReference type="EMBL" id="JADEXP010000250">
    <property type="protein sequence ID" value="MBE9069234.1"/>
    <property type="molecule type" value="Genomic_DNA"/>
</dbReference>
<reference evidence="2" key="1">
    <citation type="submission" date="2020-10" db="EMBL/GenBank/DDBJ databases">
        <authorList>
            <person name="Castelo-Branco R."/>
            <person name="Eusebio N."/>
            <person name="Adriana R."/>
            <person name="Vieira A."/>
            <person name="Brugerolle De Fraissinette N."/>
            <person name="Rezende De Castro R."/>
            <person name="Schneider M.P."/>
            <person name="Vasconcelos V."/>
            <person name="Leao P.N."/>
        </authorList>
    </citation>
    <scope>NUCLEOTIDE SEQUENCE</scope>
    <source>
        <strain evidence="2">LEGE 11479</strain>
    </source>
</reference>
<gene>
    <name evidence="2" type="ORF">IQ260_21550</name>
</gene>
<keyword evidence="1" id="KW-1133">Transmembrane helix</keyword>
<keyword evidence="1" id="KW-0472">Membrane</keyword>
<comment type="caution">
    <text evidence="2">The sequence shown here is derived from an EMBL/GenBank/DDBJ whole genome shotgun (WGS) entry which is preliminary data.</text>
</comment>
<keyword evidence="3" id="KW-1185">Reference proteome</keyword>
<sequence length="110" mass="11430">MAKLQIAIEGAGADVAAAALVALDGVDGSYAVSDAMQKDGGLTAVATIVGIVGGVMIIAEQLHKWYVAWREQQADQPTIDKVLIVTAKGRLLLEEATVEDIAKALESLAK</sequence>
<dbReference type="RefSeq" id="WP_193995147.1">
    <property type="nucleotide sequence ID" value="NZ_JADEXP010000250.1"/>
</dbReference>
<evidence type="ECO:0000313" key="3">
    <source>
        <dbReference type="Proteomes" id="UP000615026"/>
    </source>
</evidence>
<accession>A0A929FBQ5</accession>
<organism evidence="2 3">
    <name type="scientific">Leptolyngbya cf. ectocarpi LEGE 11479</name>
    <dbReference type="NCBI Taxonomy" id="1828722"/>
    <lineage>
        <taxon>Bacteria</taxon>
        <taxon>Bacillati</taxon>
        <taxon>Cyanobacteriota</taxon>
        <taxon>Cyanophyceae</taxon>
        <taxon>Leptolyngbyales</taxon>
        <taxon>Leptolyngbyaceae</taxon>
        <taxon>Leptolyngbya group</taxon>
        <taxon>Leptolyngbya</taxon>
    </lineage>
</organism>
<evidence type="ECO:0000313" key="2">
    <source>
        <dbReference type="EMBL" id="MBE9069234.1"/>
    </source>
</evidence>